<dbReference type="EMBL" id="JAERQM010000008">
    <property type="protein sequence ID" value="MBU8546454.1"/>
    <property type="molecule type" value="Genomic_DNA"/>
</dbReference>
<accession>A0ABS6HCL7</accession>
<name>A0ABS6HCL7_9PROT</name>
<dbReference type="InterPro" id="IPR003767">
    <property type="entry name" value="Malate/L-lactate_DH-like"/>
</dbReference>
<evidence type="ECO:0000256" key="1">
    <source>
        <dbReference type="SAM" id="MobiDB-lite"/>
    </source>
</evidence>
<evidence type="ECO:0000313" key="3">
    <source>
        <dbReference type="Proteomes" id="UP000689967"/>
    </source>
</evidence>
<dbReference type="Proteomes" id="UP000689967">
    <property type="component" value="Unassembled WGS sequence"/>
</dbReference>
<proteinExistence type="predicted"/>
<feature type="region of interest" description="Disordered" evidence="1">
    <location>
        <begin position="312"/>
        <end position="336"/>
    </location>
</feature>
<keyword evidence="3" id="KW-1185">Reference proteome</keyword>
<dbReference type="PANTHER" id="PTHR11091">
    <property type="entry name" value="OXIDOREDUCTASE-RELATED"/>
    <property type="match status" value="1"/>
</dbReference>
<comment type="caution">
    <text evidence="2">The sequence shown here is derived from an EMBL/GenBank/DDBJ whole genome shotgun (WGS) entry which is preliminary data.</text>
</comment>
<feature type="compositionally biased region" description="Basic and acidic residues" evidence="1">
    <location>
        <begin position="322"/>
        <end position="333"/>
    </location>
</feature>
<dbReference type="Pfam" id="PF02615">
    <property type="entry name" value="Ldh_2"/>
    <property type="match status" value="1"/>
</dbReference>
<sequence length="362" mass="37360">MRASADSVRAQILAILGAWGMPEDLAAQTAEVMLDTDLAGVDSHGIGMLASYEGMRRAGQVKLDARPRIERDNGAVALVDGGAGLGHPAAAFAMREAIARAKRFGIGAVAVRNSHHFGAAGWYVKLAAQQGCLGLVTSGTRTMAMVPTHGAVPVLGTNPIAFAAPAREQPPVVLDMATTTAAANKVKAKALRNKPIPAGWVMDGQGQPVTEGAAAVAQVFEKPEGGLSPVGGTPDMASHKGYGLGLMAHILGATLSGASFSPIRVKTQRPEDPDDIGHFMLAIDPTAFRAAGAFETDMDAAIDVLRATPPADPAQPVLVPGDPERAEHADRGAHGIPIPAGLEQQIRGICERAGLPFLLTEA</sequence>
<gene>
    <name evidence="2" type="ORF">JJQ90_22225</name>
</gene>
<dbReference type="RefSeq" id="WP_216878480.1">
    <property type="nucleotide sequence ID" value="NZ_JAERQM010000008.1"/>
</dbReference>
<evidence type="ECO:0000313" key="2">
    <source>
        <dbReference type="EMBL" id="MBU8546454.1"/>
    </source>
</evidence>
<dbReference type="PANTHER" id="PTHR11091:SF0">
    <property type="entry name" value="MALATE DEHYDROGENASE"/>
    <property type="match status" value="1"/>
</dbReference>
<organism evidence="2 3">
    <name type="scientific">Falsiroseomonas oleicola</name>
    <dbReference type="NCBI Taxonomy" id="2801474"/>
    <lineage>
        <taxon>Bacteria</taxon>
        <taxon>Pseudomonadati</taxon>
        <taxon>Pseudomonadota</taxon>
        <taxon>Alphaproteobacteria</taxon>
        <taxon>Acetobacterales</taxon>
        <taxon>Roseomonadaceae</taxon>
        <taxon>Falsiroseomonas</taxon>
    </lineage>
</organism>
<protein>
    <submittedName>
        <fullName evidence="2">Ldh family oxidoreductase</fullName>
    </submittedName>
</protein>
<reference evidence="2 3" key="1">
    <citation type="submission" date="2021-01" db="EMBL/GenBank/DDBJ databases">
        <title>Roseomonas sp. nov, a bacterium isolated from an oil production mixture in Yumen Oilfield.</title>
        <authorList>
            <person name="Wu D."/>
        </authorList>
    </citation>
    <scope>NUCLEOTIDE SEQUENCE [LARGE SCALE GENOMIC DNA]</scope>
    <source>
        <strain evidence="2 3">ROY-5-3</strain>
    </source>
</reference>